<evidence type="ECO:0000256" key="6">
    <source>
        <dbReference type="ARBA" id="ARBA00023242"/>
    </source>
</evidence>
<keyword evidence="4" id="KW-0378">Hydrolase</keyword>
<dbReference type="Gene3D" id="3.40.50.10810">
    <property type="entry name" value="Tandem AAA-ATPase domain"/>
    <property type="match status" value="1"/>
</dbReference>
<evidence type="ECO:0000256" key="1">
    <source>
        <dbReference type="ARBA" id="ARBA00004123"/>
    </source>
</evidence>
<evidence type="ECO:0000256" key="8">
    <source>
        <dbReference type="SAM" id="MobiDB-lite"/>
    </source>
</evidence>
<accession>A0ABR2VSX3</accession>
<evidence type="ECO:0000259" key="9">
    <source>
        <dbReference type="PROSITE" id="PS50013"/>
    </source>
</evidence>
<keyword evidence="6" id="KW-0539">Nucleus</keyword>
<dbReference type="Gene3D" id="2.40.50.40">
    <property type="match status" value="2"/>
</dbReference>
<dbReference type="InterPro" id="IPR023780">
    <property type="entry name" value="Chromo_domain"/>
</dbReference>
<feature type="region of interest" description="Disordered" evidence="8">
    <location>
        <begin position="175"/>
        <end position="238"/>
    </location>
</feature>
<dbReference type="PROSITE" id="PS51194">
    <property type="entry name" value="HELICASE_CTER"/>
    <property type="match status" value="1"/>
</dbReference>
<feature type="compositionally biased region" description="Acidic residues" evidence="8">
    <location>
        <begin position="386"/>
        <end position="398"/>
    </location>
</feature>
<keyword evidence="7" id="KW-0175">Coiled coil</keyword>
<dbReference type="InterPro" id="IPR000953">
    <property type="entry name" value="Chromo/chromo_shadow_dom"/>
</dbReference>
<feature type="domain" description="Helicase ATP-binding" evidence="10">
    <location>
        <begin position="779"/>
        <end position="949"/>
    </location>
</feature>
<feature type="region of interest" description="Disordered" evidence="8">
    <location>
        <begin position="1407"/>
        <end position="1439"/>
    </location>
</feature>
<name>A0ABR2VSX3_9FUNG</name>
<evidence type="ECO:0000256" key="4">
    <source>
        <dbReference type="ARBA" id="ARBA00022801"/>
    </source>
</evidence>
<reference evidence="12 13" key="1">
    <citation type="submission" date="2023-04" db="EMBL/GenBank/DDBJ databases">
        <title>Genome of Basidiobolus ranarum AG-B5.</title>
        <authorList>
            <person name="Stajich J.E."/>
            <person name="Carter-House D."/>
            <person name="Gryganskyi A."/>
        </authorList>
    </citation>
    <scope>NUCLEOTIDE SEQUENCE [LARGE SCALE GENOMIC DNA]</scope>
    <source>
        <strain evidence="12 13">AG-B5</strain>
    </source>
</reference>
<feature type="compositionally biased region" description="Polar residues" evidence="8">
    <location>
        <begin position="1419"/>
        <end position="1439"/>
    </location>
</feature>
<dbReference type="Pfam" id="PF00385">
    <property type="entry name" value="Chromo"/>
    <property type="match status" value="1"/>
</dbReference>
<dbReference type="Pfam" id="PF00271">
    <property type="entry name" value="Helicase_C"/>
    <property type="match status" value="1"/>
</dbReference>
<evidence type="ECO:0000313" key="12">
    <source>
        <dbReference type="EMBL" id="KAK9696189.1"/>
    </source>
</evidence>
<dbReference type="InterPro" id="IPR001650">
    <property type="entry name" value="Helicase_C-like"/>
</dbReference>
<organism evidence="12 13">
    <name type="scientific">Basidiobolus ranarum</name>
    <dbReference type="NCBI Taxonomy" id="34480"/>
    <lineage>
        <taxon>Eukaryota</taxon>
        <taxon>Fungi</taxon>
        <taxon>Fungi incertae sedis</taxon>
        <taxon>Zoopagomycota</taxon>
        <taxon>Entomophthoromycotina</taxon>
        <taxon>Basidiobolomycetes</taxon>
        <taxon>Basidiobolales</taxon>
        <taxon>Basidiobolaceae</taxon>
        <taxon>Basidiobolus</taxon>
    </lineage>
</organism>
<dbReference type="Pfam" id="PF00176">
    <property type="entry name" value="SNF2-rel_dom"/>
    <property type="match status" value="1"/>
</dbReference>
<dbReference type="SMART" id="SM00298">
    <property type="entry name" value="CHROMO"/>
    <property type="match status" value="3"/>
</dbReference>
<evidence type="ECO:0000256" key="5">
    <source>
        <dbReference type="ARBA" id="ARBA00022840"/>
    </source>
</evidence>
<gene>
    <name evidence="12" type="ORF">K7432_012605</name>
</gene>
<proteinExistence type="predicted"/>
<dbReference type="InterPro" id="IPR056616">
    <property type="entry name" value="Chromo_MIT1"/>
</dbReference>
<sequence>MSSIDNETEANIEQVGSENEEYEVESVLASRTTPKGKEYLVKWKDYSEDQATWEKRRNLEHCSALIYAFEAHASKAETAKSHQNSPSLKRKNLETTYEEVTKRLKSLIRSKVPEKEELETLLKQLNKAETVQEKEAILLICNEKLEAVESAQIIEIQNLSEQSEDSDIVLTSPTPLVRNTHSEQNNALTTPKNSMKSHTANGSERVTRSGKKIDMTAPNSSSKNKRRNISSVESFQHEKKEDPVTVVRILAHQISGNGKPRYQAEWSNGHTSWLHDREIDDHLDLIEDFEHSEYSKENPQSSADVTSSSLHSFDSYQNDPFITSFQDPAFFIDVPQLPLPHTDYVWYPEVSVIIDVEPTEPNESVEQQDFKPSDGESSPNMSDASDTTDSEMEEESDDLTPKVRNYQRLTKRTRNSNKIMGSDSEELKSVNHSKRLRIEDSSSDELSSEPQRRSQRKLFHRVVPPGEQQFYADAGKTVRDLDEEYMEVDEEINTSDPEENDDSIQAHCYQCGKKGEIPLRIEPDSKSNFLLPCHRCSYVAHKQCYVEAFDESYEDGFNTEIVDNETSSRRKRRITIWKCHDCQVWPKDVEKILTFRYLDEEKEHNLIEDWENESGTDILYLVKFKTLSYHHVEWVTSRWLFDVSPALLRAFIKKNPESQPPEKVIRKEWTLVDRLLDVRFKDKVSIGHATPDDVDAMFAKWQNLPYDEATWDDPPKAGSEEYDHYAQAFRKFIKKCQVKVPSRHSQKSTGKFIELKKQPSYLKGGELMPFQLEGVNWLLYKWLDQSSCILADEMGLGKTVQIIAFLSILFNARAVFPFLIVVPNSVLANWLMEFSKWEPELVVATYSGSSASRKLIRKYEMFQEGSNSQLRCHVVITTYEMIIQETAVFKKNFWEVLVVDEGHKLKNETNKFFTKLSEVKAGHKVILTGTPLQNNIRELFNLLSFIDPKSFKMKAELEEKYEHLSKDLVGELHELVKPYILRRTKAEVLTTLPSKHEVIVPVSMTLLQKEIYKGILGRNYQLLKSITGKNSKSNQKKSSMLNILMELRKCLNHPYLINGVEETFTSLEETQIRLIEASGKMALLDRLLKKLKEQGHRVLIFSQFQIMLDILEDYLVCEDYKFLRIDGSTVGEVRQQYIDAFNKPDSDYFVFLLSTRAGGVGLNLATADTVIIFDPDFNPHADMQAISRAHRIGQKNTVLVLKLVTKNSAEQKIMEVAKTKLVLDHLVIERLDDDDMDTTDVESILKFGAKALFDEENNPGLAETRTIKYDDSALEQLLERANCEPDPSSTPRIADSSGGAFSFARVWVNDNGTEDSETQDENYWDNILKDRLAESRKEDAVEYGRGARRTKKIHYSEQLDATPSESVPKNKSRMIRMPEDKEYENVVLSESESETMDDIEKDELPVQNPAEPTAVPPATSASKTSVSQKPTLWQLKPQNFVNLPAPNSITGTQQPYAPTSSISQAYSPSAVPISQLSELNDISNIPRLVSIRQALLNRYTNYHNSLANANQPLQQGQSVGLPSTSTNISSQQTQATSLPGSTTPATVFRSPQQSQVASLPNSTVLTVAYIKYIGNTISFKVSTLIFDQ</sequence>
<dbReference type="CDD" id="cd18793">
    <property type="entry name" value="SF2_C_SNF"/>
    <property type="match status" value="1"/>
</dbReference>
<feature type="region of interest" description="Disordered" evidence="8">
    <location>
        <begin position="359"/>
        <end position="458"/>
    </location>
</feature>
<dbReference type="Gene3D" id="3.40.50.300">
    <property type="entry name" value="P-loop containing nucleotide triphosphate hydrolases"/>
    <property type="match status" value="1"/>
</dbReference>
<dbReference type="Proteomes" id="UP001479436">
    <property type="component" value="Unassembled WGS sequence"/>
</dbReference>
<feature type="compositionally biased region" description="Acidic residues" evidence="8">
    <location>
        <begin position="1"/>
        <end position="10"/>
    </location>
</feature>
<keyword evidence="3" id="KW-0547">Nucleotide-binding</keyword>
<feature type="compositionally biased region" description="Polar residues" evidence="8">
    <location>
        <begin position="175"/>
        <end position="204"/>
    </location>
</feature>
<dbReference type="PANTHER" id="PTHR45623:SF17">
    <property type="entry name" value="CHROMODOMAIN-HELICASE-DNA-BINDING PROTEIN 3-RELATED"/>
    <property type="match status" value="1"/>
</dbReference>
<dbReference type="Pfam" id="PF23615">
    <property type="entry name" value="Chromo_MIT1"/>
    <property type="match status" value="1"/>
</dbReference>
<dbReference type="InterPro" id="IPR014001">
    <property type="entry name" value="Helicase_ATP-bd"/>
</dbReference>
<keyword evidence="13" id="KW-1185">Reference proteome</keyword>
<dbReference type="PANTHER" id="PTHR45623">
    <property type="entry name" value="CHROMODOMAIN-HELICASE-DNA-BINDING PROTEIN 3-RELATED-RELATED"/>
    <property type="match status" value="1"/>
</dbReference>
<feature type="domain" description="Chromo" evidence="9">
    <location>
        <begin position="22"/>
        <end position="81"/>
    </location>
</feature>
<evidence type="ECO:0000313" key="13">
    <source>
        <dbReference type="Proteomes" id="UP001479436"/>
    </source>
</evidence>
<dbReference type="PROSITE" id="PS50013">
    <property type="entry name" value="CHROMO_2"/>
    <property type="match status" value="1"/>
</dbReference>
<comment type="caution">
    <text evidence="12">The sequence shown here is derived from an EMBL/GenBank/DDBJ whole genome shotgun (WGS) entry which is preliminary data.</text>
</comment>
<comment type="subcellular location">
    <subcellularLocation>
        <location evidence="1">Nucleus</location>
    </subcellularLocation>
</comment>
<dbReference type="EMBL" id="JASJQH010007995">
    <property type="protein sequence ID" value="KAK9696189.1"/>
    <property type="molecule type" value="Genomic_DNA"/>
</dbReference>
<dbReference type="InterPro" id="IPR049730">
    <property type="entry name" value="SNF2/RAD54-like_C"/>
</dbReference>
<dbReference type="InterPro" id="IPR000330">
    <property type="entry name" value="SNF2_N"/>
</dbReference>
<feature type="region of interest" description="Disordered" evidence="8">
    <location>
        <begin position="1354"/>
        <end position="1373"/>
    </location>
</feature>
<evidence type="ECO:0000259" key="11">
    <source>
        <dbReference type="PROSITE" id="PS51194"/>
    </source>
</evidence>
<dbReference type="CDD" id="cd00024">
    <property type="entry name" value="CD_CSD"/>
    <property type="match status" value="1"/>
</dbReference>
<dbReference type="InterPro" id="IPR027417">
    <property type="entry name" value="P-loop_NTPase"/>
</dbReference>
<feature type="domain" description="Helicase C-terminal" evidence="11">
    <location>
        <begin position="1083"/>
        <end position="1234"/>
    </location>
</feature>
<dbReference type="InterPro" id="IPR038718">
    <property type="entry name" value="SNF2-like_sf"/>
</dbReference>
<keyword evidence="5" id="KW-0067">ATP-binding</keyword>
<evidence type="ECO:0000256" key="7">
    <source>
        <dbReference type="SAM" id="Coils"/>
    </source>
</evidence>
<evidence type="ECO:0000259" key="10">
    <source>
        <dbReference type="PROSITE" id="PS51192"/>
    </source>
</evidence>
<evidence type="ECO:0000256" key="3">
    <source>
        <dbReference type="ARBA" id="ARBA00022741"/>
    </source>
</evidence>
<keyword evidence="2" id="KW-0677">Repeat</keyword>
<dbReference type="InterPro" id="IPR016197">
    <property type="entry name" value="Chromo-like_dom_sf"/>
</dbReference>
<dbReference type="SUPFAM" id="SSF52540">
    <property type="entry name" value="P-loop containing nucleoside triphosphate hydrolases"/>
    <property type="match status" value="2"/>
</dbReference>
<dbReference type="SMART" id="SM00487">
    <property type="entry name" value="DEXDc"/>
    <property type="match status" value="1"/>
</dbReference>
<evidence type="ECO:0000256" key="2">
    <source>
        <dbReference type="ARBA" id="ARBA00022737"/>
    </source>
</evidence>
<feature type="compositionally biased region" description="Polar residues" evidence="8">
    <location>
        <begin position="1538"/>
        <end position="1553"/>
    </location>
</feature>
<feature type="compositionally biased region" description="Low complexity" evidence="8">
    <location>
        <begin position="1523"/>
        <end position="1537"/>
    </location>
</feature>
<feature type="region of interest" description="Disordered" evidence="8">
    <location>
        <begin position="1514"/>
        <end position="1553"/>
    </location>
</feature>
<feature type="region of interest" description="Disordered" evidence="8">
    <location>
        <begin position="1"/>
        <end position="30"/>
    </location>
</feature>
<protein>
    <submittedName>
        <fullName evidence="12">Uncharacterized protein</fullName>
    </submittedName>
</protein>
<feature type="compositionally biased region" description="Basic and acidic residues" evidence="8">
    <location>
        <begin position="205"/>
        <end position="214"/>
    </location>
</feature>
<dbReference type="SUPFAM" id="SSF54160">
    <property type="entry name" value="Chromo domain-like"/>
    <property type="match status" value="3"/>
</dbReference>
<dbReference type="SMART" id="SM00490">
    <property type="entry name" value="HELICc"/>
    <property type="match status" value="1"/>
</dbReference>
<dbReference type="PROSITE" id="PS51192">
    <property type="entry name" value="HELICASE_ATP_BIND_1"/>
    <property type="match status" value="1"/>
</dbReference>
<feature type="coiled-coil region" evidence="7">
    <location>
        <begin position="90"/>
        <end position="135"/>
    </location>
</feature>
<feature type="compositionally biased region" description="Polar residues" evidence="8">
    <location>
        <begin position="1359"/>
        <end position="1369"/>
    </location>
</feature>